<feature type="domain" description="HTH gntR-type" evidence="4">
    <location>
        <begin position="18"/>
        <end position="86"/>
    </location>
</feature>
<dbReference type="SUPFAM" id="SSF64288">
    <property type="entry name" value="Chorismate lyase-like"/>
    <property type="match status" value="1"/>
</dbReference>
<dbReference type="SMART" id="SM00866">
    <property type="entry name" value="UTRA"/>
    <property type="match status" value="1"/>
</dbReference>
<dbReference type="GO" id="GO:0003700">
    <property type="term" value="F:DNA-binding transcription factor activity"/>
    <property type="evidence" value="ECO:0007669"/>
    <property type="project" value="InterPro"/>
</dbReference>
<dbReference type="Pfam" id="PF07702">
    <property type="entry name" value="UTRA"/>
    <property type="match status" value="1"/>
</dbReference>
<gene>
    <name evidence="5" type="ORF">DKK70_12500</name>
</gene>
<sequence length="269" mass="31380">MDVESFKRDFHFDPVSPSPRYMQLYSFIKHQIKAGVFKVNDQLIAENELCEILNISRTTVRLAMDQLINEGLIVRYRGKGSFVAEEKIRRKINYLYNFTNNMQEVGAKPSSIVLESVVMTADDFIAQKLALPATNRKVFKLKRLRCADETPLLLETTYIPYYLCEGIEQNNFDKASLYLVLTHEYNLNLFHAEETIEAILIEKDHAEYLQCKKKMAGYGIERISHLDNGYIFEYTKSITRADKCVFKLDLYKNNQNNVKQMEFSRLLNP</sequence>
<evidence type="ECO:0000259" key="4">
    <source>
        <dbReference type="PROSITE" id="PS50949"/>
    </source>
</evidence>
<dbReference type="GO" id="GO:0003677">
    <property type="term" value="F:DNA binding"/>
    <property type="evidence" value="ECO:0007669"/>
    <property type="project" value="UniProtKB-KW"/>
</dbReference>
<reference evidence="5 6" key="1">
    <citation type="submission" date="2018-05" db="EMBL/GenBank/DDBJ databases">
        <title>Reference genomes for bee gut microbiota database.</title>
        <authorList>
            <person name="Ellegaard K.M."/>
        </authorList>
    </citation>
    <scope>NUCLEOTIDE SEQUENCE [LARGE SCALE GENOMIC DNA]</scope>
    <source>
        <strain evidence="5 6">ESL0182</strain>
    </source>
</reference>
<comment type="caution">
    <text evidence="5">The sequence shown here is derived from an EMBL/GenBank/DDBJ whole genome shotgun (WGS) entry which is preliminary data.</text>
</comment>
<dbReference type="InterPro" id="IPR028978">
    <property type="entry name" value="Chorismate_lyase_/UTRA_dom_sf"/>
</dbReference>
<evidence type="ECO:0000256" key="3">
    <source>
        <dbReference type="ARBA" id="ARBA00023163"/>
    </source>
</evidence>
<dbReference type="Gene3D" id="1.10.10.10">
    <property type="entry name" value="Winged helix-like DNA-binding domain superfamily/Winged helix DNA-binding domain"/>
    <property type="match status" value="1"/>
</dbReference>
<dbReference type="Gene3D" id="3.40.1410.10">
    <property type="entry name" value="Chorismate lyase-like"/>
    <property type="match status" value="1"/>
</dbReference>
<dbReference type="InterPro" id="IPR000524">
    <property type="entry name" value="Tscrpt_reg_HTH_GntR"/>
</dbReference>
<dbReference type="InterPro" id="IPR011663">
    <property type="entry name" value="UTRA"/>
</dbReference>
<dbReference type="Pfam" id="PF00392">
    <property type="entry name" value="GntR"/>
    <property type="match status" value="1"/>
</dbReference>
<dbReference type="PROSITE" id="PS50949">
    <property type="entry name" value="HTH_GNTR"/>
    <property type="match status" value="1"/>
</dbReference>
<keyword evidence="1" id="KW-0805">Transcription regulation</keyword>
<evidence type="ECO:0000256" key="2">
    <source>
        <dbReference type="ARBA" id="ARBA00023125"/>
    </source>
</evidence>
<proteinExistence type="predicted"/>
<dbReference type="PANTHER" id="PTHR44846:SF1">
    <property type="entry name" value="MANNOSYL-D-GLYCERATE TRANSPORT_METABOLISM SYSTEM REPRESSOR MNGR-RELATED"/>
    <property type="match status" value="1"/>
</dbReference>
<dbReference type="SUPFAM" id="SSF46785">
    <property type="entry name" value="Winged helix' DNA-binding domain"/>
    <property type="match status" value="1"/>
</dbReference>
<accession>A0A2V4E2X6</accession>
<protein>
    <submittedName>
        <fullName evidence="5">GntR family transcriptional regulator</fullName>
    </submittedName>
</protein>
<dbReference type="InterPro" id="IPR036388">
    <property type="entry name" value="WH-like_DNA-bd_sf"/>
</dbReference>
<dbReference type="GO" id="GO:0045892">
    <property type="term" value="P:negative regulation of DNA-templated transcription"/>
    <property type="evidence" value="ECO:0007669"/>
    <property type="project" value="TreeGrafter"/>
</dbReference>
<dbReference type="PANTHER" id="PTHR44846">
    <property type="entry name" value="MANNOSYL-D-GLYCERATE TRANSPORT/METABOLISM SYSTEM REPRESSOR MNGR-RELATED"/>
    <property type="match status" value="1"/>
</dbReference>
<dbReference type="SMART" id="SM00345">
    <property type="entry name" value="HTH_GNTR"/>
    <property type="match status" value="1"/>
</dbReference>
<dbReference type="InterPro" id="IPR036390">
    <property type="entry name" value="WH_DNA-bd_sf"/>
</dbReference>
<keyword evidence="2" id="KW-0238">DNA-binding</keyword>
<keyword evidence="3" id="KW-0804">Transcription</keyword>
<dbReference type="CDD" id="cd07377">
    <property type="entry name" value="WHTH_GntR"/>
    <property type="match status" value="1"/>
</dbReference>
<keyword evidence="6" id="KW-1185">Reference proteome</keyword>
<dbReference type="AlphaFoldDB" id="A0A2V4E2X6"/>
<organism evidence="5 6">
    <name type="scientific">Gilliamella apicola</name>
    <dbReference type="NCBI Taxonomy" id="1196095"/>
    <lineage>
        <taxon>Bacteria</taxon>
        <taxon>Pseudomonadati</taxon>
        <taxon>Pseudomonadota</taxon>
        <taxon>Gammaproteobacteria</taxon>
        <taxon>Orbales</taxon>
        <taxon>Orbaceae</taxon>
        <taxon>Gilliamella</taxon>
    </lineage>
</organism>
<dbReference type="EMBL" id="QGLR01000014">
    <property type="protein sequence ID" value="PXZ05166.1"/>
    <property type="molecule type" value="Genomic_DNA"/>
</dbReference>
<dbReference type="Proteomes" id="UP000247932">
    <property type="component" value="Unassembled WGS sequence"/>
</dbReference>
<evidence type="ECO:0000256" key="1">
    <source>
        <dbReference type="ARBA" id="ARBA00023015"/>
    </source>
</evidence>
<evidence type="ECO:0000313" key="6">
    <source>
        <dbReference type="Proteomes" id="UP000247932"/>
    </source>
</evidence>
<dbReference type="InterPro" id="IPR050679">
    <property type="entry name" value="Bact_HTH_transcr_reg"/>
</dbReference>
<evidence type="ECO:0000313" key="5">
    <source>
        <dbReference type="EMBL" id="PXZ05166.1"/>
    </source>
</evidence>
<name>A0A2V4E2X6_9GAMM</name>
<dbReference type="OrthoDB" id="5450856at2"/>
<dbReference type="PRINTS" id="PR00035">
    <property type="entry name" value="HTHGNTR"/>
</dbReference>